<dbReference type="CDD" id="cd06261">
    <property type="entry name" value="TM_PBP2"/>
    <property type="match status" value="1"/>
</dbReference>
<dbReference type="InterPro" id="IPR035906">
    <property type="entry name" value="MetI-like_sf"/>
</dbReference>
<keyword evidence="6 7" id="KW-0472">Membrane</keyword>
<evidence type="ECO:0000256" key="5">
    <source>
        <dbReference type="ARBA" id="ARBA00022989"/>
    </source>
</evidence>
<sequence>MTPYILRRILHMIPTLVLISIVSFVIIQLPPGDMLTSFMAQLAGQGEQGSESAVEQVRALRGRYGLDDPVVVQYFRWIGRIALHGDFGESFTYKMGVLELLWDRLGLTLALTLSALVLTWVIAVPIGVYSATRPYSVGDYGFTFLGFIGLATPSFLLALILMFIQATTFEVRSVGGLLSPEYIGAPWSIDKAMDLLAHIWAPVVVIGTEGTASVIRIMRGNLLDVLGQQHIVTARAKGLKEWRVIAKYGVRIAINPLVSRLGLQLPGLISGAVVVGIVLGLPTAGPLFYTALTSQDMFLAGGFILIAATLVLVGNLLADIALAWLDPRIRYE</sequence>
<reference evidence="9 10" key="1">
    <citation type="journal article" date="2016" name="Nat. Commun.">
        <title>Thousands of microbial genomes shed light on interconnected biogeochemical processes in an aquifer system.</title>
        <authorList>
            <person name="Anantharaman K."/>
            <person name="Brown C.T."/>
            <person name="Hug L.A."/>
            <person name="Sharon I."/>
            <person name="Castelle C.J."/>
            <person name="Probst A.J."/>
            <person name="Thomas B.C."/>
            <person name="Singh A."/>
            <person name="Wilkins M.J."/>
            <person name="Karaoz U."/>
            <person name="Brodie E.L."/>
            <person name="Williams K.H."/>
            <person name="Hubbard S.S."/>
            <person name="Banfield J.F."/>
        </authorList>
    </citation>
    <scope>NUCLEOTIDE SEQUENCE [LARGE SCALE GENOMIC DNA]</scope>
    <source>
        <strain evidence="10">RIFCSPLOWO2_12_FULL_64_10</strain>
    </source>
</reference>
<accession>A0A1F6CU86</accession>
<keyword evidence="5 7" id="KW-1133">Transmembrane helix</keyword>
<dbReference type="AlphaFoldDB" id="A0A1F6CU86"/>
<feature type="transmembrane region" description="Helical" evidence="7">
    <location>
        <begin position="9"/>
        <end position="29"/>
    </location>
</feature>
<feature type="transmembrane region" description="Helical" evidence="7">
    <location>
        <begin position="268"/>
        <end position="292"/>
    </location>
</feature>
<feature type="domain" description="ABC transmembrane type-1" evidence="8">
    <location>
        <begin position="105"/>
        <end position="322"/>
    </location>
</feature>
<dbReference type="Proteomes" id="UP000178606">
    <property type="component" value="Unassembled WGS sequence"/>
</dbReference>
<evidence type="ECO:0000256" key="1">
    <source>
        <dbReference type="ARBA" id="ARBA00004651"/>
    </source>
</evidence>
<evidence type="ECO:0000259" key="8">
    <source>
        <dbReference type="PROSITE" id="PS50928"/>
    </source>
</evidence>
<evidence type="ECO:0000256" key="4">
    <source>
        <dbReference type="ARBA" id="ARBA00022692"/>
    </source>
</evidence>
<evidence type="ECO:0000313" key="9">
    <source>
        <dbReference type="EMBL" id="OGG52714.1"/>
    </source>
</evidence>
<dbReference type="GO" id="GO:0055085">
    <property type="term" value="P:transmembrane transport"/>
    <property type="evidence" value="ECO:0007669"/>
    <property type="project" value="InterPro"/>
</dbReference>
<dbReference type="PANTHER" id="PTHR30465:SF43">
    <property type="entry name" value="OLIGOPEPTIDE ABC TRANSPORTER, PERMEASE PROTEIN"/>
    <property type="match status" value="1"/>
</dbReference>
<keyword evidence="4 7" id="KW-0812">Transmembrane</keyword>
<feature type="transmembrane region" description="Helical" evidence="7">
    <location>
        <begin position="298"/>
        <end position="325"/>
    </location>
</feature>
<dbReference type="SUPFAM" id="SSF161098">
    <property type="entry name" value="MetI-like"/>
    <property type="match status" value="1"/>
</dbReference>
<dbReference type="InterPro" id="IPR045621">
    <property type="entry name" value="BPD_transp_1_N"/>
</dbReference>
<dbReference type="Gene3D" id="1.10.3720.10">
    <property type="entry name" value="MetI-like"/>
    <property type="match status" value="1"/>
</dbReference>
<name>A0A1F6CU86_HANXR</name>
<dbReference type="Pfam" id="PF19300">
    <property type="entry name" value="BPD_transp_1_N"/>
    <property type="match status" value="1"/>
</dbReference>
<evidence type="ECO:0000256" key="7">
    <source>
        <dbReference type="RuleBase" id="RU363032"/>
    </source>
</evidence>
<evidence type="ECO:0000256" key="3">
    <source>
        <dbReference type="ARBA" id="ARBA00022475"/>
    </source>
</evidence>
<dbReference type="Pfam" id="PF00528">
    <property type="entry name" value="BPD_transp_1"/>
    <property type="match status" value="1"/>
</dbReference>
<dbReference type="PANTHER" id="PTHR30465">
    <property type="entry name" value="INNER MEMBRANE ABC TRANSPORTER"/>
    <property type="match status" value="1"/>
</dbReference>
<gene>
    <name evidence="9" type="ORF">A3F84_08100</name>
</gene>
<dbReference type="EMBL" id="MFKF01000136">
    <property type="protein sequence ID" value="OGG52714.1"/>
    <property type="molecule type" value="Genomic_DNA"/>
</dbReference>
<feature type="transmembrane region" description="Helical" evidence="7">
    <location>
        <begin position="195"/>
        <end position="215"/>
    </location>
</feature>
<dbReference type="InterPro" id="IPR000515">
    <property type="entry name" value="MetI-like"/>
</dbReference>
<organism evidence="9 10">
    <name type="scientific">Handelsmanbacteria sp. (strain RIFCSPLOWO2_12_FULL_64_10)</name>
    <dbReference type="NCBI Taxonomy" id="1817868"/>
    <lineage>
        <taxon>Bacteria</taxon>
        <taxon>Candidatus Handelsmaniibacteriota</taxon>
    </lineage>
</organism>
<proteinExistence type="inferred from homology"/>
<dbReference type="PROSITE" id="PS50928">
    <property type="entry name" value="ABC_TM1"/>
    <property type="match status" value="1"/>
</dbReference>
<comment type="similarity">
    <text evidence="7">Belongs to the binding-protein-dependent transport system permease family.</text>
</comment>
<protein>
    <submittedName>
        <fullName evidence="9">ABC transporter permease</fullName>
    </submittedName>
</protein>
<feature type="transmembrane region" description="Helical" evidence="7">
    <location>
        <begin position="105"/>
        <end position="128"/>
    </location>
</feature>
<evidence type="ECO:0000313" key="10">
    <source>
        <dbReference type="Proteomes" id="UP000178606"/>
    </source>
</evidence>
<dbReference type="GO" id="GO:0005886">
    <property type="term" value="C:plasma membrane"/>
    <property type="evidence" value="ECO:0007669"/>
    <property type="project" value="UniProtKB-SubCell"/>
</dbReference>
<comment type="subcellular location">
    <subcellularLocation>
        <location evidence="1 7">Cell membrane</location>
        <topology evidence="1 7">Multi-pass membrane protein</topology>
    </subcellularLocation>
</comment>
<keyword evidence="3" id="KW-1003">Cell membrane</keyword>
<feature type="transmembrane region" description="Helical" evidence="7">
    <location>
        <begin position="140"/>
        <end position="164"/>
    </location>
</feature>
<comment type="caution">
    <text evidence="9">The sequence shown here is derived from an EMBL/GenBank/DDBJ whole genome shotgun (WGS) entry which is preliminary data.</text>
</comment>
<evidence type="ECO:0000256" key="2">
    <source>
        <dbReference type="ARBA" id="ARBA00022448"/>
    </source>
</evidence>
<keyword evidence="2 7" id="KW-0813">Transport</keyword>
<evidence type="ECO:0000256" key="6">
    <source>
        <dbReference type="ARBA" id="ARBA00023136"/>
    </source>
</evidence>